<accession>A0A4Y3KFJ0</accession>
<feature type="compositionally biased region" description="Polar residues" evidence="1">
    <location>
        <begin position="1"/>
        <end position="10"/>
    </location>
</feature>
<organism evidence="2 3">
    <name type="scientific">Cellulomonas uda</name>
    <dbReference type="NCBI Taxonomy" id="1714"/>
    <lineage>
        <taxon>Bacteria</taxon>
        <taxon>Bacillati</taxon>
        <taxon>Actinomycetota</taxon>
        <taxon>Actinomycetes</taxon>
        <taxon>Micrococcales</taxon>
        <taxon>Cellulomonadaceae</taxon>
        <taxon>Cellulomonas</taxon>
    </lineage>
</organism>
<name>A0A4Y3KFJ0_CELUD</name>
<evidence type="ECO:0000256" key="1">
    <source>
        <dbReference type="SAM" id="MobiDB-lite"/>
    </source>
</evidence>
<dbReference type="InterPro" id="IPR012334">
    <property type="entry name" value="Pectin_lyas_fold"/>
</dbReference>
<dbReference type="SUPFAM" id="SSF51126">
    <property type="entry name" value="Pectin lyase-like"/>
    <property type="match status" value="1"/>
</dbReference>
<gene>
    <name evidence="2" type="ORF">CUD01_22120</name>
</gene>
<dbReference type="Proteomes" id="UP000315842">
    <property type="component" value="Unassembled WGS sequence"/>
</dbReference>
<dbReference type="InterPro" id="IPR011050">
    <property type="entry name" value="Pectin_lyase_fold/virulence"/>
</dbReference>
<comment type="caution">
    <text evidence="2">The sequence shown here is derived from an EMBL/GenBank/DDBJ whole genome shotgun (WGS) entry which is preliminary data.</text>
</comment>
<protein>
    <recommendedName>
        <fullName evidence="4">Right handed beta helix domain-containing protein</fullName>
    </recommendedName>
</protein>
<feature type="region of interest" description="Disordered" evidence="1">
    <location>
        <begin position="1"/>
        <end position="25"/>
    </location>
</feature>
<evidence type="ECO:0008006" key="4">
    <source>
        <dbReference type="Google" id="ProtNLM"/>
    </source>
</evidence>
<dbReference type="Gene3D" id="2.160.20.10">
    <property type="entry name" value="Single-stranded right-handed beta-helix, Pectin lyase-like"/>
    <property type="match status" value="1"/>
</dbReference>
<proteinExistence type="predicted"/>
<dbReference type="EMBL" id="BJLP01000037">
    <property type="protein sequence ID" value="GEA81768.1"/>
    <property type="molecule type" value="Genomic_DNA"/>
</dbReference>
<evidence type="ECO:0000313" key="3">
    <source>
        <dbReference type="Proteomes" id="UP000315842"/>
    </source>
</evidence>
<evidence type="ECO:0000313" key="2">
    <source>
        <dbReference type="EMBL" id="GEA81768.1"/>
    </source>
</evidence>
<dbReference type="AlphaFoldDB" id="A0A4Y3KFJ0"/>
<reference evidence="2 3" key="1">
    <citation type="submission" date="2019-06" db="EMBL/GenBank/DDBJ databases">
        <title>Whole genome shotgun sequence of Cellulomonas uda NBRC 3747.</title>
        <authorList>
            <person name="Hosoyama A."/>
            <person name="Uohara A."/>
            <person name="Ohji S."/>
            <person name="Ichikawa N."/>
        </authorList>
    </citation>
    <scope>NUCLEOTIDE SEQUENCE [LARGE SCALE GENOMIC DNA]</scope>
    <source>
        <strain evidence="2 3">NBRC 3747</strain>
    </source>
</reference>
<keyword evidence="3" id="KW-1185">Reference proteome</keyword>
<sequence length="455" mass="49560">MRGVSASRTTLYVREDGDDEADGRTPRTALRQVATAAARWRAAGPAYEAGWTIDVGPGTYTGGIALTGARGLAQHDFLRIVGPRVGGHPNRPLAVIDHAAHPGYRFGLRAYDGVSVWLEDLAFRGGFAHAVDVRRRSLLHWHNCHVDGQGVGQVGIGVLDHCTYAVAGGIVENLTKHGVQEHHHVFRSYDIARSYDEQLVIRGCPIGLKAKENCNGHVDYLTIEDCGTGMQLNGMSVANLRFLRLRRNGVGLAVVNSQVHNTSSVQFGEGDDANERDLVELGTSADLTSWGWQEGSFARTTTNAHRPLLTLGASYDDEDVDSRHPRAHVELRRVVRARRYRAAGTRFRVVVRGVVTQRLARAATLDVRLDDDVLAHLVVPARTRAGTAFEAEVEVVCARDGDHQKVTARVHGVPGALVHRALELDLLRDRSVLVVAGVDPDREGALVVSTVEVWG</sequence>